<keyword evidence="10" id="KW-1185">Reference proteome</keyword>
<accession>A0A1I7HIG4</accession>
<dbReference type="InterPro" id="IPR008969">
    <property type="entry name" value="CarboxyPept-like_regulatory"/>
</dbReference>
<evidence type="ECO:0000256" key="3">
    <source>
        <dbReference type="ARBA" id="ARBA00022452"/>
    </source>
</evidence>
<dbReference type="RefSeq" id="WP_093025477.1">
    <property type="nucleotide sequence ID" value="NZ_FPBK01000009.1"/>
</dbReference>
<dbReference type="InterPro" id="IPR023996">
    <property type="entry name" value="TonB-dep_OMP_SusC/RagA"/>
</dbReference>
<dbReference type="Pfam" id="PF13715">
    <property type="entry name" value="CarbopepD_reg_2"/>
    <property type="match status" value="1"/>
</dbReference>
<evidence type="ECO:0000256" key="7">
    <source>
        <dbReference type="PROSITE-ProRule" id="PRU01360"/>
    </source>
</evidence>
<dbReference type="InterPro" id="IPR036942">
    <property type="entry name" value="Beta-barrel_TonB_sf"/>
</dbReference>
<dbReference type="NCBIfam" id="TIGR04057">
    <property type="entry name" value="SusC_RagA_signa"/>
    <property type="match status" value="1"/>
</dbReference>
<dbReference type="GO" id="GO:0009279">
    <property type="term" value="C:cell outer membrane"/>
    <property type="evidence" value="ECO:0007669"/>
    <property type="project" value="UniProtKB-SubCell"/>
</dbReference>
<dbReference type="EMBL" id="FPBK01000009">
    <property type="protein sequence ID" value="SFU60564.1"/>
    <property type="molecule type" value="Genomic_DNA"/>
</dbReference>
<dbReference type="Gene3D" id="2.40.170.20">
    <property type="entry name" value="TonB-dependent receptor, beta-barrel domain"/>
    <property type="match status" value="1"/>
</dbReference>
<dbReference type="OrthoDB" id="9768177at2"/>
<dbReference type="Pfam" id="PF07715">
    <property type="entry name" value="Plug"/>
    <property type="match status" value="1"/>
</dbReference>
<evidence type="ECO:0000256" key="5">
    <source>
        <dbReference type="ARBA" id="ARBA00023136"/>
    </source>
</evidence>
<dbReference type="Gene3D" id="2.170.130.10">
    <property type="entry name" value="TonB-dependent receptor, plug domain"/>
    <property type="match status" value="1"/>
</dbReference>
<dbReference type="PROSITE" id="PS52016">
    <property type="entry name" value="TONB_DEPENDENT_REC_3"/>
    <property type="match status" value="1"/>
</dbReference>
<evidence type="ECO:0000256" key="1">
    <source>
        <dbReference type="ARBA" id="ARBA00004571"/>
    </source>
</evidence>
<reference evidence="9 10" key="1">
    <citation type="submission" date="2016-10" db="EMBL/GenBank/DDBJ databases">
        <authorList>
            <person name="de Groot N.N."/>
        </authorList>
    </citation>
    <scope>NUCLEOTIDE SEQUENCE [LARGE SCALE GENOMIC DNA]</scope>
    <source>
        <strain evidence="9 10">CGMCC 1.12333</strain>
    </source>
</reference>
<keyword evidence="3 7" id="KW-1134">Transmembrane beta strand</keyword>
<keyword evidence="4 7" id="KW-0812">Transmembrane</keyword>
<dbReference type="Proteomes" id="UP000199138">
    <property type="component" value="Unassembled WGS sequence"/>
</dbReference>
<dbReference type="InterPro" id="IPR039426">
    <property type="entry name" value="TonB-dep_rcpt-like"/>
</dbReference>
<dbReference type="Gene3D" id="2.60.40.1120">
    <property type="entry name" value="Carboxypeptidase-like, regulatory domain"/>
    <property type="match status" value="1"/>
</dbReference>
<evidence type="ECO:0000256" key="6">
    <source>
        <dbReference type="ARBA" id="ARBA00023237"/>
    </source>
</evidence>
<dbReference type="InterPro" id="IPR023997">
    <property type="entry name" value="TonB-dep_OMP_SusC/RagA_CS"/>
</dbReference>
<name>A0A1I7HIG4_9FLAO</name>
<gene>
    <name evidence="9" type="ORF">SAMN05216480_109114</name>
</gene>
<keyword evidence="5 7" id="KW-0472">Membrane</keyword>
<comment type="subcellular location">
    <subcellularLocation>
        <location evidence="1 7">Cell outer membrane</location>
        <topology evidence="1 7">Multi-pass membrane protein</topology>
    </subcellularLocation>
</comment>
<organism evidence="9 10">
    <name type="scientific">Pustulibacterium marinum</name>
    <dbReference type="NCBI Taxonomy" id="1224947"/>
    <lineage>
        <taxon>Bacteria</taxon>
        <taxon>Pseudomonadati</taxon>
        <taxon>Bacteroidota</taxon>
        <taxon>Flavobacteriia</taxon>
        <taxon>Flavobacteriales</taxon>
        <taxon>Flavobacteriaceae</taxon>
        <taxon>Pustulibacterium</taxon>
    </lineage>
</organism>
<dbReference type="InterPro" id="IPR012910">
    <property type="entry name" value="Plug_dom"/>
</dbReference>
<evidence type="ECO:0000313" key="9">
    <source>
        <dbReference type="EMBL" id="SFU60564.1"/>
    </source>
</evidence>
<evidence type="ECO:0000259" key="8">
    <source>
        <dbReference type="Pfam" id="PF07715"/>
    </source>
</evidence>
<sequence length="1024" mass="112693">MIAIARLLGVTNSCLLQNKWVLGFVFFATTLFAANAQTLEYSGTITSSEDGSPLPGASVMVKGTSIGTSTDFDGNYTISAEKGAILVYSYVGFQNTEITAGDQTTLNVALKIDATALDDVVVIGYGTQRKSDLTGAVAVVDADEAKKTVTYDVAKMLQGQAPGVTVQSSGEPGGFVSINIRGLTSFTNNNPLFVVDGVIVDDPFDFAPGEIESMQVLKDASSAAIYGVRGANGVVIITTKKGKAGELRVRYKSLVGFESVPKKLSLTNRSQYQEVVRTAEQNAIDRGYSIAIATGNYPESADYINDVDTDWQDEFYETGIQQNHSLTLSGGAEAMTYSLNLDYFKDSGYFVTPQMYERLSTNLNLTGSKGKFKYGAKLAYTKSDKEIFNEYLAGTSSVADLLGAIPTMPVYDDNWLGGYGGSYQATQRAITLNVIGFNNLIENNTRRNRFLGNIWGEYEILKGLSYRLSVSGDQLSYFDKYFNPPSELGWYYINTPEEALLNLNSGYETQTLVNNLLTYKTTFKEKHNLDVLAGWIQQKNYRKNNFSNGTGFDYGEISHIEYADDFAASEFEETVTTSSLLSRVNYSYDDRYFLTANFRQDKSSLFAEQNNTGSYFSFSGAWKIHNDFTLPEWWNVFKVRGGYGQLGNNTVGSYAYSPTVNPFASYLFFNTSTGQTELANGTTVVTLLDPDIKWEDTETTNIAAEFEFFNNKLKLTTEYFQKKSTDLLAQVPLPYSTGSVPASITTNAAAVKNDGVEFILSYSDASSEDFSYNITANAATVNNEVLSIGADNTPIYGAASKTEVGRSVGELFGYQMEGIFQDANDVASSPFQQNASPGDVKFRDVNGDGQITDDDRVFLGRSIPKITYGFNFSSQYKNWDFSFFWQGAAGHSAFNASYRNLMIGQYTNHHTDIMNYWTPDNTNTNIPAPVIGDPNANSRDSDRFVEDASYIRLQNIQLGYTIPMKETAALSNARVYVSGQNVVTLSGYKGYDPDFKGAGIFSKGYDLGSFPNPRTFYLGVEVAF</sequence>
<comment type="similarity">
    <text evidence="7">Belongs to the TonB-dependent receptor family.</text>
</comment>
<proteinExistence type="inferred from homology"/>
<evidence type="ECO:0000313" key="10">
    <source>
        <dbReference type="Proteomes" id="UP000199138"/>
    </source>
</evidence>
<keyword evidence="6 7" id="KW-0998">Cell outer membrane</keyword>
<protein>
    <submittedName>
        <fullName evidence="9">TonB-linked outer membrane protein, SusC/RagA family</fullName>
    </submittedName>
</protein>
<dbReference type="NCBIfam" id="TIGR04056">
    <property type="entry name" value="OMP_RagA_SusC"/>
    <property type="match status" value="1"/>
</dbReference>
<dbReference type="AlphaFoldDB" id="A0A1I7HIG4"/>
<keyword evidence="2 7" id="KW-0813">Transport</keyword>
<dbReference type="InterPro" id="IPR037066">
    <property type="entry name" value="Plug_dom_sf"/>
</dbReference>
<dbReference type="STRING" id="1224947.SAMN05216480_109114"/>
<evidence type="ECO:0000256" key="4">
    <source>
        <dbReference type="ARBA" id="ARBA00022692"/>
    </source>
</evidence>
<feature type="domain" description="TonB-dependent receptor plug" evidence="8">
    <location>
        <begin position="130"/>
        <end position="234"/>
    </location>
</feature>
<dbReference type="SUPFAM" id="SSF56935">
    <property type="entry name" value="Porins"/>
    <property type="match status" value="1"/>
</dbReference>
<dbReference type="SUPFAM" id="SSF49464">
    <property type="entry name" value="Carboxypeptidase regulatory domain-like"/>
    <property type="match status" value="1"/>
</dbReference>
<evidence type="ECO:0000256" key="2">
    <source>
        <dbReference type="ARBA" id="ARBA00022448"/>
    </source>
</evidence>